<dbReference type="EMBL" id="LNXY01000001">
    <property type="protein sequence ID" value="KTC93722.1"/>
    <property type="molecule type" value="Genomic_DNA"/>
</dbReference>
<dbReference type="STRING" id="1212489.Ldro_0072"/>
<keyword evidence="3" id="KW-1185">Reference proteome</keyword>
<keyword evidence="1" id="KW-1133">Transmembrane helix</keyword>
<proteinExistence type="predicted"/>
<evidence type="ECO:0000256" key="1">
    <source>
        <dbReference type="SAM" id="Phobius"/>
    </source>
</evidence>
<dbReference type="Proteomes" id="UP000054736">
    <property type="component" value="Unassembled WGS sequence"/>
</dbReference>
<feature type="transmembrane region" description="Helical" evidence="1">
    <location>
        <begin position="20"/>
        <end position="41"/>
    </location>
</feature>
<dbReference type="RefSeq" id="WP_162263957.1">
    <property type="nucleotide sequence ID" value="NZ_CAAAIU010000006.1"/>
</dbReference>
<sequence>MLNLLDCKIKLARSTDYAKLVLLIYLSSSLLLFYSACPLFLKITISLLLLAKCFRIITHPIPHPNYLMLSYKEQWLLLDKNQQTLSYDKARVVIDTGLFFLLELSGGARKKLIVIFLDQIDEHNYRLLNIIKATQHNVDI</sequence>
<organism evidence="2 3">
    <name type="scientific">Legionella drozanskii LLAP-1</name>
    <dbReference type="NCBI Taxonomy" id="1212489"/>
    <lineage>
        <taxon>Bacteria</taxon>
        <taxon>Pseudomonadati</taxon>
        <taxon>Pseudomonadota</taxon>
        <taxon>Gammaproteobacteria</taxon>
        <taxon>Legionellales</taxon>
        <taxon>Legionellaceae</taxon>
        <taxon>Legionella</taxon>
    </lineage>
</organism>
<reference evidence="2 3" key="1">
    <citation type="submission" date="2015-11" db="EMBL/GenBank/DDBJ databases">
        <title>Genomic analysis of 38 Legionella species identifies large and diverse effector repertoires.</title>
        <authorList>
            <person name="Burstein D."/>
            <person name="Amaro F."/>
            <person name="Zusman T."/>
            <person name="Lifshitz Z."/>
            <person name="Cohen O."/>
            <person name="Gilbert J.A."/>
            <person name="Pupko T."/>
            <person name="Shuman H.A."/>
            <person name="Segal G."/>
        </authorList>
    </citation>
    <scope>NUCLEOTIDE SEQUENCE [LARGE SCALE GENOMIC DNA]</scope>
    <source>
        <strain evidence="2 3">ATCC 700990</strain>
    </source>
</reference>
<keyword evidence="1" id="KW-0812">Transmembrane</keyword>
<protein>
    <submittedName>
        <fullName evidence="2">Uncharacterized protein</fullName>
    </submittedName>
</protein>
<name>A0A0W0TDT7_9GAMM</name>
<gene>
    <name evidence="2" type="ORF">Ldro_0072</name>
</gene>
<comment type="caution">
    <text evidence="2">The sequence shown here is derived from an EMBL/GenBank/DDBJ whole genome shotgun (WGS) entry which is preliminary data.</text>
</comment>
<evidence type="ECO:0000313" key="2">
    <source>
        <dbReference type="EMBL" id="KTC93722.1"/>
    </source>
</evidence>
<dbReference type="PATRIC" id="fig|1212489.4.peg.73"/>
<accession>A0A0W0TDT7</accession>
<dbReference type="AlphaFoldDB" id="A0A0W0TDT7"/>
<evidence type="ECO:0000313" key="3">
    <source>
        <dbReference type="Proteomes" id="UP000054736"/>
    </source>
</evidence>
<dbReference type="Pfam" id="PF07254">
    <property type="entry name" value="Cpta_toxin"/>
    <property type="match status" value="1"/>
</dbReference>
<dbReference type="InterPro" id="IPR009883">
    <property type="entry name" value="YgfX"/>
</dbReference>
<keyword evidence="1" id="KW-0472">Membrane</keyword>